<organism evidence="1 2">
    <name type="scientific">Cyberlindnera jadinii (strain ATCC 18201 / CBS 1600 / BCRC 20928 / JCM 3617 / NBRC 0987 / NRRL Y-1542)</name>
    <name type="common">Torula yeast</name>
    <name type="synonym">Candida utilis</name>
    <dbReference type="NCBI Taxonomy" id="983966"/>
    <lineage>
        <taxon>Eukaryota</taxon>
        <taxon>Fungi</taxon>
        <taxon>Dikarya</taxon>
        <taxon>Ascomycota</taxon>
        <taxon>Saccharomycotina</taxon>
        <taxon>Saccharomycetes</taxon>
        <taxon>Phaffomycetales</taxon>
        <taxon>Phaffomycetaceae</taxon>
        <taxon>Cyberlindnera</taxon>
    </lineage>
</organism>
<dbReference type="Gene3D" id="2.130.10.10">
    <property type="entry name" value="YVTN repeat-like/Quinoprotein amine dehydrogenase"/>
    <property type="match status" value="1"/>
</dbReference>
<dbReference type="EMBL" id="CDQK01000003">
    <property type="protein sequence ID" value="CEP22748.1"/>
    <property type="molecule type" value="Genomic_DNA"/>
</dbReference>
<accession>A0A0H5C459</accession>
<proteinExistence type="predicted"/>
<gene>
    <name evidence="1" type="ORF">BN1211_3161</name>
</gene>
<dbReference type="AlphaFoldDB" id="A0A0H5C459"/>
<evidence type="ECO:0000313" key="2">
    <source>
        <dbReference type="Proteomes" id="UP000038830"/>
    </source>
</evidence>
<dbReference type="InterPro" id="IPR015943">
    <property type="entry name" value="WD40/YVTN_repeat-like_dom_sf"/>
</dbReference>
<evidence type="ECO:0000313" key="1">
    <source>
        <dbReference type="EMBL" id="CEP22748.1"/>
    </source>
</evidence>
<sequence length="1162" mass="132560">MIDISAVREEDFGDVLDTDVSDVSVEVEAVVSDQDANHGALQGTVVSSPIVMAIYKVNYSMNKPVEGLEELRSENDGNIMTSEMVRELNVPEGDSFNTDGFDSLEADMLKYTESKAKGEVSETDLKDDEVSEDYQPELDSVVVRVHQSYISTGEDSVFPLPAAVRACNVLPGASLGDGLFDEDTLVVTVMSQLVLLIRFFAQGDRVVPYVVQSWRTSHPTEDVNALTTVGREILVHKSGSVIALPAQKDIVRLYYCAQTPRGVMLDQIHNLVLDGTILHSCFLDPLKDVPGGHAMLCVMMITSQKRYVIRLYEWWIDERRISEHTPLLLNNDFEIPVFVIPFKQRIFMMMPKSIIVVGINNILSADKGFLGVEFPGSFPVSCFRPTTPIIAPDPDDEVLIATEDGTIYSVVIYDEKIHIRPILRIPKISKFILEKRDSQYHLVYSRDLSYGGCIVFDDIVRDSLATDKLEKSQGHMILKWDNWAPLWDVSVVMDKDNNEELWLAHGKYLSLLKRGYSATKEISDSSLKRASKVYMYEVNDSFYFIFSFVDKTLMFRLEDDSLVEINDNMIDMLRPTLYMYRFGDICIQVTDNSIMALDFYEDNVITKDFSEDIVMAHGLDEVLAVISEDVVNDEFRTTLTVHQLETSSWTSDPHKFLISTSPNFVRVIAVEYRFFIVIGFQSSLAFWEQTENGFEFRDEIVIPFKELHDLVQVGDMVYLSTRYGKYICYNLHINDESIDLEYLYHMQLCTLPIEFHLANDHILLISKGVWRLEFNSKFPVPIIFQETKDRCVFSCIHTIGSKYAMLRDDGFTMVDVSSQYAPVLKTISLGKVPKKIQHICHLNIFAIMTENTLLFTNKHTVLETRLFSRKQNRSVFGNDETLHHISEWILPTSEKSFRNILIACSNNNGGTIKVLQPKLHVEDANVIECFEIYSIKAPEAVLVVEQLNDNEIIYSSGSTLYKCQYDHNKKKMSEPISLKLFNELITGISVGELGITVTTKDLSVHYYNKTLDLWESNVLNRGSSSITLDRSLSVVSNKMYCFVSGYVSNDSKRFTSYTGYISRLKKCKFSPLWYPSPLRRFLSFGIGGDIDVFTMLTKNEYEGISPMEKLDEHETSVTRKGLWKLDEFRRASHRDEHVLHSYALHGNNLDEELQMLLHSVSI</sequence>
<reference evidence="2" key="1">
    <citation type="journal article" date="2015" name="J. Biotechnol.">
        <title>The structure of the Cyberlindnera jadinii genome and its relation to Candida utilis analyzed by the occurrence of single nucleotide polymorphisms.</title>
        <authorList>
            <person name="Rupp O."/>
            <person name="Brinkrolf K."/>
            <person name="Buerth C."/>
            <person name="Kunigo M."/>
            <person name="Schneider J."/>
            <person name="Jaenicke S."/>
            <person name="Goesmann A."/>
            <person name="Puehler A."/>
            <person name="Jaeger K.-E."/>
            <person name="Ernst J.F."/>
        </authorList>
    </citation>
    <scope>NUCLEOTIDE SEQUENCE [LARGE SCALE GENOMIC DNA]</scope>
    <source>
        <strain evidence="2">ATCC 18201 / CBS 1600 / BCRC 20928 / JCM 3617 / NBRC 0987 / NRRL Y-1542</strain>
    </source>
</reference>
<dbReference type="Proteomes" id="UP000038830">
    <property type="component" value="Unassembled WGS sequence"/>
</dbReference>
<name>A0A0H5C459_CYBJN</name>
<protein>
    <submittedName>
        <fullName evidence="1">Uncharacterized protein</fullName>
    </submittedName>
</protein>